<dbReference type="InterPro" id="IPR000210">
    <property type="entry name" value="BTB/POZ_dom"/>
</dbReference>
<protein>
    <recommendedName>
        <fullName evidence="1">BTB domain-containing protein</fullName>
    </recommendedName>
</protein>
<dbReference type="CDD" id="cd18316">
    <property type="entry name" value="BTB_POZ_KCTD-like"/>
    <property type="match status" value="1"/>
</dbReference>
<organism evidence="2 3">
    <name type="scientific">Mucor saturninus</name>
    <dbReference type="NCBI Taxonomy" id="64648"/>
    <lineage>
        <taxon>Eukaryota</taxon>
        <taxon>Fungi</taxon>
        <taxon>Fungi incertae sedis</taxon>
        <taxon>Mucoromycota</taxon>
        <taxon>Mucoromycotina</taxon>
        <taxon>Mucoromycetes</taxon>
        <taxon>Mucorales</taxon>
        <taxon>Mucorineae</taxon>
        <taxon>Mucoraceae</taxon>
        <taxon>Mucor</taxon>
    </lineage>
</organism>
<dbReference type="Pfam" id="PF02214">
    <property type="entry name" value="BTB_2"/>
    <property type="match status" value="1"/>
</dbReference>
<evidence type="ECO:0000313" key="2">
    <source>
        <dbReference type="EMBL" id="KAG2207976.1"/>
    </source>
</evidence>
<comment type="caution">
    <text evidence="2">The sequence shown here is derived from an EMBL/GenBank/DDBJ whole genome shotgun (WGS) entry which is preliminary data.</text>
</comment>
<dbReference type="PANTHER" id="PTHR11145">
    <property type="entry name" value="BTB/POZ DOMAIN-CONTAINING ADAPTER FOR CUL3-MEDIATED RHOA DEGRADATION PROTEIN FAMILY MEMBER"/>
    <property type="match status" value="1"/>
</dbReference>
<dbReference type="SUPFAM" id="SSF54695">
    <property type="entry name" value="POZ domain"/>
    <property type="match status" value="1"/>
</dbReference>
<dbReference type="GO" id="GO:0051260">
    <property type="term" value="P:protein homooligomerization"/>
    <property type="evidence" value="ECO:0007669"/>
    <property type="project" value="InterPro"/>
</dbReference>
<dbReference type="OrthoDB" id="2414723at2759"/>
<dbReference type="InterPro" id="IPR011333">
    <property type="entry name" value="SKP1/BTB/POZ_sf"/>
</dbReference>
<evidence type="ECO:0000313" key="3">
    <source>
        <dbReference type="Proteomes" id="UP000603453"/>
    </source>
</evidence>
<dbReference type="Gene3D" id="3.30.710.10">
    <property type="entry name" value="Potassium Channel Kv1.1, Chain A"/>
    <property type="match status" value="1"/>
</dbReference>
<dbReference type="AlphaFoldDB" id="A0A8H7RE75"/>
<dbReference type="PROSITE" id="PS50097">
    <property type="entry name" value="BTB"/>
    <property type="match status" value="1"/>
</dbReference>
<keyword evidence="3" id="KW-1185">Reference proteome</keyword>
<sequence>MSEETRLYNEQVARINGRIVRLNVGGTRFYTHYGTLRVSPYFRTDLFKAETNEEIFIDRSGQLFTHILQYLRDGRINHTDRLEALRVEAIFYQLDDLVNKLDNMIKNPLSDSNKEYKLIDFTDLKDLSKLSSNGGSITKTICDTYDLITVVSYPYIAWNCSLHGSIAHCPPACGGSINSVWSSTPCEKLLVRKK</sequence>
<dbReference type="SMART" id="SM00225">
    <property type="entry name" value="BTB"/>
    <property type="match status" value="1"/>
</dbReference>
<proteinExistence type="predicted"/>
<evidence type="ECO:0000259" key="1">
    <source>
        <dbReference type="PROSITE" id="PS50097"/>
    </source>
</evidence>
<dbReference type="EMBL" id="JAEPRD010000022">
    <property type="protein sequence ID" value="KAG2207976.1"/>
    <property type="molecule type" value="Genomic_DNA"/>
</dbReference>
<gene>
    <name evidence="2" type="ORF">INT47_010960</name>
</gene>
<dbReference type="InterPro" id="IPR003131">
    <property type="entry name" value="T1-type_BTB"/>
</dbReference>
<dbReference type="PANTHER" id="PTHR11145:SF8">
    <property type="entry name" value="RE57120P"/>
    <property type="match status" value="1"/>
</dbReference>
<accession>A0A8H7RE75</accession>
<dbReference type="InterPro" id="IPR045068">
    <property type="entry name" value="BACURD1-3"/>
</dbReference>
<feature type="domain" description="BTB" evidence="1">
    <location>
        <begin position="18"/>
        <end position="80"/>
    </location>
</feature>
<reference evidence="2" key="1">
    <citation type="submission" date="2020-12" db="EMBL/GenBank/DDBJ databases">
        <title>Metabolic potential, ecology and presence of endohyphal bacteria is reflected in genomic diversity of Mucoromycotina.</title>
        <authorList>
            <person name="Muszewska A."/>
            <person name="Okrasinska A."/>
            <person name="Steczkiewicz K."/>
            <person name="Drgas O."/>
            <person name="Orlowska M."/>
            <person name="Perlinska-Lenart U."/>
            <person name="Aleksandrzak-Piekarczyk T."/>
            <person name="Szatraj K."/>
            <person name="Zielenkiewicz U."/>
            <person name="Pilsyk S."/>
            <person name="Malc E."/>
            <person name="Mieczkowski P."/>
            <person name="Kruszewska J.S."/>
            <person name="Biernat P."/>
            <person name="Pawlowska J."/>
        </authorList>
    </citation>
    <scope>NUCLEOTIDE SEQUENCE</scope>
    <source>
        <strain evidence="2">WA0000017839</strain>
    </source>
</reference>
<name>A0A8H7RE75_9FUNG</name>
<dbReference type="Proteomes" id="UP000603453">
    <property type="component" value="Unassembled WGS sequence"/>
</dbReference>